<protein>
    <recommendedName>
        <fullName evidence="2">Tyrosine specific protein phosphatases domain-containing protein</fullName>
    </recommendedName>
</protein>
<dbReference type="PROSITE" id="PS00383">
    <property type="entry name" value="TYR_PHOSPHATASE_1"/>
    <property type="match status" value="1"/>
</dbReference>
<organism evidence="4 6">
    <name type="scientific">Enterococcus silesiacus</name>
    <dbReference type="NCBI Taxonomy" id="332949"/>
    <lineage>
        <taxon>Bacteria</taxon>
        <taxon>Bacillati</taxon>
        <taxon>Bacillota</taxon>
        <taxon>Bacilli</taxon>
        <taxon>Lactobacillales</taxon>
        <taxon>Enterococcaceae</taxon>
        <taxon>Enterococcus</taxon>
    </lineage>
</organism>
<evidence type="ECO:0000313" key="6">
    <source>
        <dbReference type="Proteomes" id="UP000183039"/>
    </source>
</evidence>
<dbReference type="EMBL" id="JXLC01000017">
    <property type="protein sequence ID" value="OJG90943.1"/>
    <property type="molecule type" value="Genomic_DNA"/>
</dbReference>
<reference evidence="4 6" key="1">
    <citation type="submission" date="2014-12" db="EMBL/GenBank/DDBJ databases">
        <title>Draft genome sequences of 29 type strains of Enterococci.</title>
        <authorList>
            <person name="Zhong Z."/>
            <person name="Sun Z."/>
            <person name="Liu W."/>
            <person name="Zhang W."/>
            <person name="Zhang H."/>
        </authorList>
    </citation>
    <scope>NUCLEOTIDE SEQUENCE [LARGE SCALE GENOMIC DNA]</scope>
    <source>
        <strain evidence="4 6">DSM 22801</strain>
    </source>
</reference>
<dbReference type="PANTHER" id="PTHR31126">
    <property type="entry name" value="TYROSINE-PROTEIN PHOSPHATASE"/>
    <property type="match status" value="1"/>
</dbReference>
<dbReference type="InterPro" id="IPR026893">
    <property type="entry name" value="Tyr/Ser_Pase_IphP-type"/>
</dbReference>
<sequence length="254" mass="29036">MNVQITNFRDLGGIKNKEGKTVKAKKLLRSGHLVNLDQETQTTLVDEFNLTRIIDFRREFEISEAPDTPIEAVEYVNLDLLGKMNAKNSSLADFAKLKSIEAVDKHMLGVYEDLILNPGAQEGFTEFMEYILANKNGATIFHCFAGKDRTGYASALLLLLLDVEKEEIYKDFLITNTERKQANDELVQQFREQGFNEEQLDSLATALYVKEEYLDHAFHLIEKNFGTAEKYAAKCLNFDLEKLSELRSIYLTDE</sequence>
<dbReference type="PANTHER" id="PTHR31126:SF1">
    <property type="entry name" value="TYROSINE SPECIFIC PROTEIN PHOSPHATASES DOMAIN-CONTAINING PROTEIN"/>
    <property type="match status" value="1"/>
</dbReference>
<dbReference type="SUPFAM" id="SSF52799">
    <property type="entry name" value="(Phosphotyrosine protein) phosphatases II"/>
    <property type="match status" value="1"/>
</dbReference>
<dbReference type="GO" id="GO:0004721">
    <property type="term" value="F:phosphoprotein phosphatase activity"/>
    <property type="evidence" value="ECO:0007669"/>
    <property type="project" value="InterPro"/>
</dbReference>
<dbReference type="InterPro" id="IPR000387">
    <property type="entry name" value="Tyr_Pase_dom"/>
</dbReference>
<evidence type="ECO:0000313" key="5">
    <source>
        <dbReference type="Proteomes" id="UP000065511"/>
    </source>
</evidence>
<dbReference type="InterPro" id="IPR029021">
    <property type="entry name" value="Prot-tyrosine_phosphatase-like"/>
</dbReference>
<dbReference type="Proteomes" id="UP000183039">
    <property type="component" value="Unassembled WGS sequence"/>
</dbReference>
<dbReference type="AlphaFoldDB" id="A0A0S3K754"/>
<dbReference type="InterPro" id="IPR016130">
    <property type="entry name" value="Tyr_Pase_AS"/>
</dbReference>
<evidence type="ECO:0000313" key="4">
    <source>
        <dbReference type="EMBL" id="OJG90943.1"/>
    </source>
</evidence>
<comment type="similarity">
    <text evidence="1">Belongs to the protein-tyrosine phosphatase family.</text>
</comment>
<evidence type="ECO:0000256" key="1">
    <source>
        <dbReference type="ARBA" id="ARBA00009580"/>
    </source>
</evidence>
<dbReference type="PROSITE" id="PS50056">
    <property type="entry name" value="TYR_PHOSPHATASE_2"/>
    <property type="match status" value="1"/>
</dbReference>
<evidence type="ECO:0000259" key="2">
    <source>
        <dbReference type="PROSITE" id="PS50056"/>
    </source>
</evidence>
<keyword evidence="5" id="KW-1185">Reference proteome</keyword>
<dbReference type="Pfam" id="PF13350">
    <property type="entry name" value="Y_phosphatase3"/>
    <property type="match status" value="1"/>
</dbReference>
<dbReference type="RefSeq" id="WP_071878244.1">
    <property type="nucleotide sequence ID" value="NZ_JXLC01000017.1"/>
</dbReference>
<name>A0A0S3K754_9ENTE</name>
<accession>A0A0S3K754</accession>
<dbReference type="KEGG" id="ess:ATZ33_01630"/>
<gene>
    <name evidence="3" type="ORF">ATZ33_01630</name>
    <name evidence="4" type="ORF">RV15_GL000939</name>
</gene>
<dbReference type="EMBL" id="CP013614">
    <property type="protein sequence ID" value="ALS00125.1"/>
    <property type="molecule type" value="Genomic_DNA"/>
</dbReference>
<dbReference type="OrthoDB" id="1188001at2"/>
<evidence type="ECO:0000313" key="3">
    <source>
        <dbReference type="EMBL" id="ALS00125.1"/>
    </source>
</evidence>
<reference evidence="3 5" key="2">
    <citation type="submission" date="2015-12" db="EMBL/GenBank/DDBJ databases">
        <authorList>
            <person name="Lauer A."/>
            <person name="Humrighouse B."/>
            <person name="Loparev V."/>
            <person name="Shewmaker P.L."/>
            <person name="Whitney A.M."/>
            <person name="McLaughlin R.W."/>
        </authorList>
    </citation>
    <scope>NUCLEOTIDE SEQUENCE [LARGE SCALE GENOMIC DNA]</scope>
    <source>
        <strain evidence="3 5">LMG 23085</strain>
    </source>
</reference>
<dbReference type="Gene3D" id="3.90.190.10">
    <property type="entry name" value="Protein tyrosine phosphatase superfamily"/>
    <property type="match status" value="1"/>
</dbReference>
<feature type="domain" description="Tyrosine specific protein phosphatases" evidence="2">
    <location>
        <begin position="122"/>
        <end position="187"/>
    </location>
</feature>
<proteinExistence type="inferred from homology"/>
<dbReference type="Proteomes" id="UP000065511">
    <property type="component" value="Chromosome"/>
</dbReference>